<evidence type="ECO:0000313" key="2">
    <source>
        <dbReference type="Proteomes" id="UP000094056"/>
    </source>
</evidence>
<dbReference type="EMBL" id="MAYW01000259">
    <property type="protein sequence ID" value="ODS30228.1"/>
    <property type="molecule type" value="Genomic_DNA"/>
</dbReference>
<reference evidence="1 2" key="1">
    <citation type="submission" date="2016-07" db="EMBL/GenBank/DDBJ databases">
        <title>Draft genome of Scalindua rubra, obtained from a brine-seawater interface in the Red Sea, sheds light on salt adaptation in anammox bacteria.</title>
        <authorList>
            <person name="Speth D.R."/>
            <person name="Lagkouvardos I."/>
            <person name="Wang Y."/>
            <person name="Qian P.-Y."/>
            <person name="Dutilh B.E."/>
            <person name="Jetten M.S."/>
        </authorList>
    </citation>
    <scope>NUCLEOTIDE SEQUENCE [LARGE SCALE GENOMIC DNA]</scope>
    <source>
        <strain evidence="1">BSI-1</strain>
    </source>
</reference>
<accession>A0A1E3X3N7</accession>
<name>A0A1E3X3N7_9BACT</name>
<protein>
    <submittedName>
        <fullName evidence="1">Uncharacterized protein</fullName>
    </submittedName>
</protein>
<dbReference type="Proteomes" id="UP000094056">
    <property type="component" value="Unassembled WGS sequence"/>
</dbReference>
<organism evidence="1 2">
    <name type="scientific">Candidatus Scalindua rubra</name>
    <dbReference type="NCBI Taxonomy" id="1872076"/>
    <lineage>
        <taxon>Bacteria</taxon>
        <taxon>Pseudomonadati</taxon>
        <taxon>Planctomycetota</taxon>
        <taxon>Candidatus Brocadiia</taxon>
        <taxon>Candidatus Brocadiales</taxon>
        <taxon>Candidatus Scalinduaceae</taxon>
        <taxon>Candidatus Scalindua</taxon>
    </lineage>
</organism>
<comment type="caution">
    <text evidence="1">The sequence shown here is derived from an EMBL/GenBank/DDBJ whole genome shotgun (WGS) entry which is preliminary data.</text>
</comment>
<gene>
    <name evidence="1" type="ORF">SCARUB_04659</name>
</gene>
<proteinExistence type="predicted"/>
<sequence length="244" mass="28674">MAVPVRRFNNKGINAFRIYLDDFRFEEREDLPNNFVVNKELSEEVHHDICLEKYSFKDKFELAEYLHETLVEYGNIKKIWSDVGLWSWLSAYFFDIVCPSKNGKRNPGEDYRHILEVAKVGGGWSRFYRHLIACPVRLFDFLENDCRILLTSNFDESGDFIEQFASRRDVVSNRTIIKVLGSLFLDENTGKAKRGAQTRTRPGNHRRYLMLIDQLSLNYDIHSMSSVELISLLPTEFDQWLQES</sequence>
<evidence type="ECO:0000313" key="1">
    <source>
        <dbReference type="EMBL" id="ODS30228.1"/>
    </source>
</evidence>
<dbReference type="AlphaFoldDB" id="A0A1E3X3N7"/>